<comment type="caution">
    <text evidence="1">The sequence shown here is derived from an EMBL/GenBank/DDBJ whole genome shotgun (WGS) entry which is preliminary data.</text>
</comment>
<dbReference type="EMBL" id="VSRR010001784">
    <property type="protein sequence ID" value="MPC27663.1"/>
    <property type="molecule type" value="Genomic_DNA"/>
</dbReference>
<dbReference type="AlphaFoldDB" id="A0A5B7E356"/>
<gene>
    <name evidence="1" type="ORF">E2C01_020841</name>
</gene>
<protein>
    <submittedName>
        <fullName evidence="1">Uncharacterized protein</fullName>
    </submittedName>
</protein>
<accession>A0A5B7E356</accession>
<organism evidence="1 2">
    <name type="scientific">Portunus trituberculatus</name>
    <name type="common">Swimming crab</name>
    <name type="synonym">Neptunus trituberculatus</name>
    <dbReference type="NCBI Taxonomy" id="210409"/>
    <lineage>
        <taxon>Eukaryota</taxon>
        <taxon>Metazoa</taxon>
        <taxon>Ecdysozoa</taxon>
        <taxon>Arthropoda</taxon>
        <taxon>Crustacea</taxon>
        <taxon>Multicrustacea</taxon>
        <taxon>Malacostraca</taxon>
        <taxon>Eumalacostraca</taxon>
        <taxon>Eucarida</taxon>
        <taxon>Decapoda</taxon>
        <taxon>Pleocyemata</taxon>
        <taxon>Brachyura</taxon>
        <taxon>Eubrachyura</taxon>
        <taxon>Portunoidea</taxon>
        <taxon>Portunidae</taxon>
        <taxon>Portuninae</taxon>
        <taxon>Portunus</taxon>
    </lineage>
</organism>
<evidence type="ECO:0000313" key="2">
    <source>
        <dbReference type="Proteomes" id="UP000324222"/>
    </source>
</evidence>
<keyword evidence="2" id="KW-1185">Reference proteome</keyword>
<proteinExistence type="predicted"/>
<reference evidence="1 2" key="1">
    <citation type="submission" date="2019-05" db="EMBL/GenBank/DDBJ databases">
        <title>Another draft genome of Portunus trituberculatus and its Hox gene families provides insights of decapod evolution.</title>
        <authorList>
            <person name="Jeong J.-H."/>
            <person name="Song I."/>
            <person name="Kim S."/>
            <person name="Choi T."/>
            <person name="Kim D."/>
            <person name="Ryu S."/>
            <person name="Kim W."/>
        </authorList>
    </citation>
    <scope>NUCLEOTIDE SEQUENCE [LARGE SCALE GENOMIC DNA]</scope>
    <source>
        <tissue evidence="1">Muscle</tissue>
    </source>
</reference>
<sequence>MKTTSIIQICVHIFRNGSTGKTLVYDNLVSRCPPAPPSYSPWRCFRHWYWGEAWDRLLLCPEALSNFYISLASRGGHPGHLTNHTPFQGLSVASCLHHKKHY</sequence>
<name>A0A5B7E356_PORTR</name>
<evidence type="ECO:0000313" key="1">
    <source>
        <dbReference type="EMBL" id="MPC27663.1"/>
    </source>
</evidence>
<dbReference type="Proteomes" id="UP000324222">
    <property type="component" value="Unassembled WGS sequence"/>
</dbReference>